<reference evidence="1 2" key="1">
    <citation type="submission" date="2024-06" db="EMBL/GenBank/DDBJ databases">
        <title>Aliikangiella maris sp. nov., sp. nov., a phycosphere bacterium isolated from seawater and ecosystem role in Phaeocystis globosa blooms.</title>
        <authorList>
            <person name="Li F."/>
        </authorList>
    </citation>
    <scope>NUCLEOTIDE SEQUENCE [LARGE SCALE GENOMIC DNA]</scope>
    <source>
        <strain evidence="1 2">GXAS 306</strain>
    </source>
</reference>
<accession>A0ABV3MUF4</accession>
<evidence type="ECO:0008006" key="3">
    <source>
        <dbReference type="Google" id="ProtNLM"/>
    </source>
</evidence>
<evidence type="ECO:0000313" key="2">
    <source>
        <dbReference type="Proteomes" id="UP001554427"/>
    </source>
</evidence>
<gene>
    <name evidence="1" type="ORF">ABVT42_20305</name>
</gene>
<proteinExistence type="predicted"/>
<name>A0ABV3MUF4_9GAMM</name>
<protein>
    <recommendedName>
        <fullName evidence="3">Transposase</fullName>
    </recommendedName>
</protein>
<keyword evidence="2" id="KW-1185">Reference proteome</keyword>
<comment type="caution">
    <text evidence="1">The sequence shown here is derived from an EMBL/GenBank/DDBJ whole genome shotgun (WGS) entry which is preliminary data.</text>
</comment>
<sequence>MKHLCQLFEINRSSYRYWRNKPKTKNTQLVKEKAMIKAIHVESNGSAGARTIAKIATGAWVCQVVSCLDTNRLLKHFNIVSW</sequence>
<dbReference type="EMBL" id="JBFDAH010000037">
    <property type="protein sequence ID" value="MEW4367827.1"/>
    <property type="molecule type" value="Genomic_DNA"/>
</dbReference>
<dbReference type="RefSeq" id="WP_367024321.1">
    <property type="nucleotide sequence ID" value="NZ_JBFDAH010000037.1"/>
</dbReference>
<evidence type="ECO:0000313" key="1">
    <source>
        <dbReference type="EMBL" id="MEW4367827.1"/>
    </source>
</evidence>
<dbReference type="Proteomes" id="UP001554427">
    <property type="component" value="Unassembled WGS sequence"/>
</dbReference>
<organism evidence="1 2">
    <name type="scientific">Aliikangiella maris</name>
    <dbReference type="NCBI Taxonomy" id="3162458"/>
    <lineage>
        <taxon>Bacteria</taxon>
        <taxon>Pseudomonadati</taxon>
        <taxon>Pseudomonadota</taxon>
        <taxon>Gammaproteobacteria</taxon>
        <taxon>Oceanospirillales</taxon>
        <taxon>Pleioneaceae</taxon>
        <taxon>Aliikangiella</taxon>
    </lineage>
</organism>